<evidence type="ECO:0000259" key="3">
    <source>
        <dbReference type="Pfam" id="PF05605"/>
    </source>
</evidence>
<comment type="caution">
    <text evidence="5">The sequence shown here is derived from an EMBL/GenBank/DDBJ whole genome shotgun (WGS) entry which is preliminary data.</text>
</comment>
<feature type="domain" description="Di19 zinc-binding" evidence="3">
    <location>
        <begin position="40"/>
        <end position="92"/>
    </location>
</feature>
<dbReference type="InterPro" id="IPR027935">
    <property type="entry name" value="Di19_C"/>
</dbReference>
<evidence type="ECO:0000256" key="2">
    <source>
        <dbReference type="SAM" id="MobiDB-lite"/>
    </source>
</evidence>
<feature type="region of interest" description="Disordered" evidence="2">
    <location>
        <begin position="180"/>
        <end position="214"/>
    </location>
</feature>
<dbReference type="OMA" id="LWISRLM"/>
<feature type="compositionally biased region" description="Low complexity" evidence="2">
    <location>
        <begin position="180"/>
        <end position="190"/>
    </location>
</feature>
<evidence type="ECO:0000256" key="1">
    <source>
        <dbReference type="ARBA" id="ARBA00007109"/>
    </source>
</evidence>
<dbReference type="OrthoDB" id="7873042at2759"/>
<keyword evidence="6" id="KW-1185">Reference proteome</keyword>
<evidence type="ECO:0000259" key="4">
    <source>
        <dbReference type="Pfam" id="PF14571"/>
    </source>
</evidence>
<dbReference type="AlphaFoldDB" id="A0A8T2QSG3"/>
<evidence type="ECO:0000313" key="6">
    <source>
        <dbReference type="Proteomes" id="UP000825935"/>
    </source>
</evidence>
<dbReference type="PANTHER" id="PTHR31875:SF6">
    <property type="entry name" value="PROTEIN DEHYDRATION-INDUCED 19"/>
    <property type="match status" value="1"/>
</dbReference>
<name>A0A8T2QSG3_CERRI</name>
<sequence>MEADLWAARLSAAKRHHALQTQWDNLSVDDFEVDDDMRPEFSCPYCYEDFDITALCNHLEDEHMFESRGVVCPVCAAKIPKDIVGHLTVQHGHLFKIQRRRRFRRSAVPAGSTLAFLGKDYKEYREAQLQAILGGGAFRGSGNSASGNAADSLLSALAYSFPTIDTDDVPKQQACVKESLSKSVGSSAKSSKPRVEVPLSAEEREQKLKQATSRASFVQQIVLSTIPGED</sequence>
<feature type="domain" description="Di19 C-terminal" evidence="4">
    <location>
        <begin position="122"/>
        <end position="226"/>
    </location>
</feature>
<comment type="similarity">
    <text evidence="1">Belongs to the Di19 family.</text>
</comment>
<dbReference type="InterPro" id="IPR033347">
    <property type="entry name" value="Di19"/>
</dbReference>
<accession>A0A8T2QSG3</accession>
<evidence type="ECO:0000313" key="5">
    <source>
        <dbReference type="EMBL" id="KAH7286538.1"/>
    </source>
</evidence>
<dbReference type="EMBL" id="CM035437">
    <property type="protein sequence ID" value="KAH7286538.1"/>
    <property type="molecule type" value="Genomic_DNA"/>
</dbReference>
<organism evidence="5 6">
    <name type="scientific">Ceratopteris richardii</name>
    <name type="common">Triangle waterfern</name>
    <dbReference type="NCBI Taxonomy" id="49495"/>
    <lineage>
        <taxon>Eukaryota</taxon>
        <taxon>Viridiplantae</taxon>
        <taxon>Streptophyta</taxon>
        <taxon>Embryophyta</taxon>
        <taxon>Tracheophyta</taxon>
        <taxon>Polypodiopsida</taxon>
        <taxon>Polypodiidae</taxon>
        <taxon>Polypodiales</taxon>
        <taxon>Pteridineae</taxon>
        <taxon>Pteridaceae</taxon>
        <taxon>Parkerioideae</taxon>
        <taxon>Ceratopteris</taxon>
    </lineage>
</organism>
<dbReference type="InterPro" id="IPR008598">
    <property type="entry name" value="Di19_Zn-bd"/>
</dbReference>
<dbReference type="Pfam" id="PF05605">
    <property type="entry name" value="zf-Di19"/>
    <property type="match status" value="1"/>
</dbReference>
<reference evidence="5" key="1">
    <citation type="submission" date="2021-08" db="EMBL/GenBank/DDBJ databases">
        <title>WGS assembly of Ceratopteris richardii.</title>
        <authorList>
            <person name="Marchant D.B."/>
            <person name="Chen G."/>
            <person name="Jenkins J."/>
            <person name="Shu S."/>
            <person name="Leebens-Mack J."/>
            <person name="Grimwood J."/>
            <person name="Schmutz J."/>
            <person name="Soltis P."/>
            <person name="Soltis D."/>
            <person name="Chen Z.-H."/>
        </authorList>
    </citation>
    <scope>NUCLEOTIDE SEQUENCE</scope>
    <source>
        <strain evidence="5">Whitten #5841</strain>
        <tissue evidence="5">Leaf</tissue>
    </source>
</reference>
<protein>
    <submittedName>
        <fullName evidence="5">Uncharacterized protein</fullName>
    </submittedName>
</protein>
<dbReference type="Proteomes" id="UP000825935">
    <property type="component" value="Chromosome 32"/>
</dbReference>
<proteinExistence type="inferred from homology"/>
<dbReference type="PANTHER" id="PTHR31875">
    <property type="entry name" value="PROTEIN DEHYDRATION-INDUCED 19"/>
    <property type="match status" value="1"/>
</dbReference>
<dbReference type="Pfam" id="PF14571">
    <property type="entry name" value="Di19_C"/>
    <property type="match status" value="1"/>
</dbReference>
<gene>
    <name evidence="5" type="ORF">KP509_32G011600</name>
</gene>